<evidence type="ECO:0000256" key="1">
    <source>
        <dbReference type="ARBA" id="ARBA00023125"/>
    </source>
</evidence>
<proteinExistence type="predicted"/>
<dbReference type="Pfam" id="PF00440">
    <property type="entry name" value="TetR_N"/>
    <property type="match status" value="1"/>
</dbReference>
<gene>
    <name evidence="4" type="ORF">FYJ33_12045</name>
</gene>
<evidence type="ECO:0000313" key="5">
    <source>
        <dbReference type="Proteomes" id="UP000460287"/>
    </source>
</evidence>
<reference evidence="4 5" key="1">
    <citation type="submission" date="2019-08" db="EMBL/GenBank/DDBJ databases">
        <title>In-depth cultivation of the pig gut microbiome towards novel bacterial diversity and tailored functional studies.</title>
        <authorList>
            <person name="Wylensek D."/>
            <person name="Hitch T.C.A."/>
            <person name="Clavel T."/>
        </authorList>
    </citation>
    <scope>NUCLEOTIDE SEQUENCE [LARGE SCALE GENOMIC DNA]</scope>
    <source>
        <strain evidence="4 5">WCA-383-APC-5B</strain>
    </source>
</reference>
<sequence length="53" mass="6371">MRENKIRNERKSEIMDYAMKLFAESGYENTTIEHIAEGLDMDVELCYKYFESK</sequence>
<organism evidence="4 5">
    <name type="scientific">Inconstantimicrobium porci</name>
    <dbReference type="NCBI Taxonomy" id="2652291"/>
    <lineage>
        <taxon>Bacteria</taxon>
        <taxon>Bacillati</taxon>
        <taxon>Bacillota</taxon>
        <taxon>Clostridia</taxon>
        <taxon>Eubacteriales</taxon>
        <taxon>Clostridiaceae</taxon>
        <taxon>Inconstantimicrobium</taxon>
    </lineage>
</organism>
<dbReference type="Gene3D" id="1.10.357.10">
    <property type="entry name" value="Tetracycline Repressor, domain 2"/>
    <property type="match status" value="1"/>
</dbReference>
<dbReference type="PROSITE" id="PS50977">
    <property type="entry name" value="HTH_TETR_2"/>
    <property type="match status" value="1"/>
</dbReference>
<evidence type="ECO:0000256" key="2">
    <source>
        <dbReference type="PROSITE-ProRule" id="PRU00335"/>
    </source>
</evidence>
<feature type="DNA-binding region" description="H-T-H motif" evidence="2">
    <location>
        <begin position="31"/>
        <end position="50"/>
    </location>
</feature>
<keyword evidence="1 2" id="KW-0238">DNA-binding</keyword>
<feature type="domain" description="HTH tetR-type" evidence="3">
    <location>
        <begin position="8"/>
        <end position="53"/>
    </location>
</feature>
<keyword evidence="5" id="KW-1185">Reference proteome</keyword>
<dbReference type="GO" id="GO:0003677">
    <property type="term" value="F:DNA binding"/>
    <property type="evidence" value="ECO:0007669"/>
    <property type="project" value="UniProtKB-UniRule"/>
</dbReference>
<dbReference type="PRINTS" id="PR00455">
    <property type="entry name" value="HTHTETR"/>
</dbReference>
<dbReference type="EMBL" id="VULX01000022">
    <property type="protein sequence ID" value="MSR92102.1"/>
    <property type="molecule type" value="Genomic_DNA"/>
</dbReference>
<evidence type="ECO:0000259" key="3">
    <source>
        <dbReference type="PROSITE" id="PS50977"/>
    </source>
</evidence>
<dbReference type="Proteomes" id="UP000460287">
    <property type="component" value="Unassembled WGS sequence"/>
</dbReference>
<dbReference type="SUPFAM" id="SSF46689">
    <property type="entry name" value="Homeodomain-like"/>
    <property type="match status" value="1"/>
</dbReference>
<dbReference type="AlphaFoldDB" id="A0A7X2T1Y5"/>
<dbReference type="InterPro" id="IPR001647">
    <property type="entry name" value="HTH_TetR"/>
</dbReference>
<accession>A0A7X2T1Y5</accession>
<comment type="caution">
    <text evidence="4">The sequence shown here is derived from an EMBL/GenBank/DDBJ whole genome shotgun (WGS) entry which is preliminary data.</text>
</comment>
<evidence type="ECO:0000313" key="4">
    <source>
        <dbReference type="EMBL" id="MSR92102.1"/>
    </source>
</evidence>
<dbReference type="RefSeq" id="WP_154532002.1">
    <property type="nucleotide sequence ID" value="NZ_VULX01000022.1"/>
</dbReference>
<protein>
    <submittedName>
        <fullName evidence="4">Helix-turn-helix transcriptional regulator</fullName>
    </submittedName>
</protein>
<name>A0A7X2T1Y5_9CLOT</name>
<dbReference type="InterPro" id="IPR009057">
    <property type="entry name" value="Homeodomain-like_sf"/>
</dbReference>